<geneLocation type="plasmid" evidence="1 2">
    <name>pHLA</name>
</geneLocation>
<evidence type="ECO:0000313" key="2">
    <source>
        <dbReference type="Proteomes" id="UP001156560"/>
    </source>
</evidence>
<gene>
    <name evidence="1" type="ORF">O1Q84_25835</name>
</gene>
<dbReference type="RefSeq" id="WP_025767008.1">
    <property type="nucleotide sequence ID" value="NZ_CP114196.1"/>
</dbReference>
<evidence type="ECO:0000313" key="1">
    <source>
        <dbReference type="EMBL" id="WAT93745.1"/>
    </source>
</evidence>
<keyword evidence="1" id="KW-0614">Plasmid</keyword>
<dbReference type="AlphaFoldDB" id="A0AA47L9V9"/>
<name>A0AA47L9V9_VIBPH</name>
<dbReference type="EMBL" id="CP114196">
    <property type="protein sequence ID" value="WAT93745.1"/>
    <property type="molecule type" value="Genomic_DNA"/>
</dbReference>
<accession>A0AA47L9V9</accession>
<proteinExistence type="predicted"/>
<protein>
    <submittedName>
        <fullName evidence="1">Uncharacterized protein</fullName>
    </submittedName>
</protein>
<sequence>MRFEDSLQDHVFDSISRSLGLTINEKQHLQFAVNWNTNELMLSSYMAANALNGTSTFNCQLPIVSIDEDGDITSLELPHEIDWSKPKQQSLLSIIEMHGIRLDKSEPSENFKTWLRVAQLNELHSVIKRSVEHHRSSNAPNAHQIPLLLDRTDYLFEPSSGLAVPNTQSMLSNRVENQIINQTTYKHNLIPDNEIVVNPALDNAIGVER</sequence>
<organism evidence="1 2">
    <name type="scientific">Vibrio parahaemolyticus</name>
    <dbReference type="NCBI Taxonomy" id="670"/>
    <lineage>
        <taxon>Bacteria</taxon>
        <taxon>Pseudomonadati</taxon>
        <taxon>Pseudomonadota</taxon>
        <taxon>Gammaproteobacteria</taxon>
        <taxon>Vibrionales</taxon>
        <taxon>Vibrionaceae</taxon>
        <taxon>Vibrio</taxon>
    </lineage>
</organism>
<reference evidence="1" key="1">
    <citation type="submission" date="2022-12" db="EMBL/GenBank/DDBJ databases">
        <title>Vibrio parahaemolyticus become highly virulent by producing novel Tc toxins.</title>
        <authorList>
            <person name="Yang F."/>
            <person name="You Y."/>
            <person name="Lai Q."/>
            <person name="Xu L."/>
            <person name="Li F."/>
        </authorList>
    </citation>
    <scope>NUCLEOTIDE SEQUENCE</scope>
    <source>
        <strain evidence="1">Vp-HL-202005</strain>
        <plasmid evidence="1">pHLA</plasmid>
    </source>
</reference>
<dbReference type="Proteomes" id="UP001156560">
    <property type="component" value="Plasmid pHLA"/>
</dbReference>